<comment type="caution">
    <text evidence="1">The sequence shown here is derived from an EMBL/GenBank/DDBJ whole genome shotgun (WGS) entry which is preliminary data.</text>
</comment>
<reference evidence="1" key="1">
    <citation type="submission" date="2019-08" db="EMBL/GenBank/DDBJ databases">
        <authorList>
            <person name="Kucharzyk K."/>
            <person name="Murdoch R.W."/>
            <person name="Higgins S."/>
            <person name="Loffler F."/>
        </authorList>
    </citation>
    <scope>NUCLEOTIDE SEQUENCE</scope>
</reference>
<gene>
    <name evidence="1" type="ORF">SDC9_59425</name>
</gene>
<accession>A0A644XA72</accession>
<evidence type="ECO:0008006" key="2">
    <source>
        <dbReference type="Google" id="ProtNLM"/>
    </source>
</evidence>
<evidence type="ECO:0000313" key="1">
    <source>
        <dbReference type="EMBL" id="MPM13070.1"/>
    </source>
</evidence>
<dbReference type="EMBL" id="VSSQ01002062">
    <property type="protein sequence ID" value="MPM13070.1"/>
    <property type="molecule type" value="Genomic_DNA"/>
</dbReference>
<protein>
    <recommendedName>
        <fullName evidence="2">L-2-amino-thiazoline-4-carboxylic acid hydrolase</fullName>
    </recommendedName>
</protein>
<dbReference type="AlphaFoldDB" id="A0A644XA72"/>
<sequence length="324" mass="35854">MNEAVLTGHYQKRGFSNEITLQAVAFVQALETHLQAAGSSLETASVNEIRAYIRLLMKQEGLSLEHLLALARYFYLTGRNEIYIYFTSLLGGEGVVVSISERLAESVGASEAERVLEGLEHPPLGSEPADFPAFTKALMERLESSLPEETVQCVLAGNNHGIPAAAFEEAKALYAASASMDEFLLAYHEKQVAELQHHCDTNTVWYEQSITQEVVDFVAANQEIQSAVREGDVLYTTKIPYDPAQYLAETDPVKKRYYACHCPFVREAILAGSPAVSENWCYCSGGFVKYPYEVILGRSLHVKMLQSVLRGDPVCRFAIDIAEA</sequence>
<proteinExistence type="predicted"/>
<organism evidence="1">
    <name type="scientific">bioreactor metagenome</name>
    <dbReference type="NCBI Taxonomy" id="1076179"/>
    <lineage>
        <taxon>unclassified sequences</taxon>
        <taxon>metagenomes</taxon>
        <taxon>ecological metagenomes</taxon>
    </lineage>
</organism>
<name>A0A644XA72_9ZZZZ</name>